<evidence type="ECO:0000259" key="10">
    <source>
        <dbReference type="Pfam" id="PF05617"/>
    </source>
</evidence>
<accession>A0AAV5DT26</accession>
<feature type="chain" id="PRO_5043461734" description="Prolamin-like domain-containing protein" evidence="9">
    <location>
        <begin position="20"/>
        <end position="114"/>
    </location>
</feature>
<name>A0AAV5DT26_ELECO</name>
<dbReference type="PANTHER" id="PTHR35293">
    <property type="entry name" value="EGG CELL-SECRETED PROTEIN 1.5"/>
    <property type="match status" value="1"/>
</dbReference>
<comment type="similarity">
    <text evidence="8">Belongs to the plant egg cell-secreted peptide family.</text>
</comment>
<dbReference type="EMBL" id="BQKI01000071">
    <property type="protein sequence ID" value="GJN13698.1"/>
    <property type="molecule type" value="Genomic_DNA"/>
</dbReference>
<comment type="caution">
    <text evidence="11">The sequence shown here is derived from an EMBL/GenBank/DDBJ whole genome shotgun (WGS) entry which is preliminary data.</text>
</comment>
<dbReference type="GO" id="GO:2000008">
    <property type="term" value="P:regulation of protein localization to cell surface"/>
    <property type="evidence" value="ECO:0007669"/>
    <property type="project" value="UniProtKB-ARBA"/>
</dbReference>
<evidence type="ECO:0000256" key="3">
    <source>
        <dbReference type="ARBA" id="ARBA00022525"/>
    </source>
</evidence>
<dbReference type="InterPro" id="IPR008502">
    <property type="entry name" value="Prolamin-like"/>
</dbReference>
<reference evidence="11" key="2">
    <citation type="submission" date="2021-12" db="EMBL/GenBank/DDBJ databases">
        <title>Resequencing data analysis of finger millet.</title>
        <authorList>
            <person name="Hatakeyama M."/>
            <person name="Aluri S."/>
            <person name="Balachadran M.T."/>
            <person name="Sivarajan S.R."/>
            <person name="Poveda L."/>
            <person name="Shimizu-Inatsugi R."/>
            <person name="Schlapbach R."/>
            <person name="Sreeman S.M."/>
            <person name="Shimizu K.K."/>
        </authorList>
    </citation>
    <scope>NUCLEOTIDE SEQUENCE</scope>
</reference>
<evidence type="ECO:0000256" key="5">
    <source>
        <dbReference type="ARBA" id="ARBA00023279"/>
    </source>
</evidence>
<comment type="function">
    <text evidence="7">Involved in the regulation of gamete interactions during the double fertilization and to prevent multiple-pollen tube attraction; mediates the redistribution of the gamete fusogen HAP2/GCS1 to the cell surface after secretion upon sperm arrival.</text>
</comment>
<dbReference type="GO" id="GO:0080155">
    <property type="term" value="P:regulation of double fertilization forming a zygote and endosperm"/>
    <property type="evidence" value="ECO:0007669"/>
    <property type="project" value="UniProtKB-ARBA"/>
</dbReference>
<reference evidence="11" key="1">
    <citation type="journal article" date="2018" name="DNA Res.">
        <title>Multiple hybrid de novo genome assembly of finger millet, an orphan allotetraploid crop.</title>
        <authorList>
            <person name="Hatakeyama M."/>
            <person name="Aluri S."/>
            <person name="Balachadran M.T."/>
            <person name="Sivarajan S.R."/>
            <person name="Patrignani A."/>
            <person name="Gruter S."/>
            <person name="Poveda L."/>
            <person name="Shimizu-Inatsugi R."/>
            <person name="Baeten J."/>
            <person name="Francoijs K.J."/>
            <person name="Nataraja K.N."/>
            <person name="Reddy Y.A.N."/>
            <person name="Phadnis S."/>
            <person name="Ravikumar R.L."/>
            <person name="Schlapbach R."/>
            <person name="Sreeman S.M."/>
            <person name="Shimizu K.K."/>
        </authorList>
    </citation>
    <scope>NUCLEOTIDE SEQUENCE</scope>
</reference>
<evidence type="ECO:0000256" key="8">
    <source>
        <dbReference type="ARBA" id="ARBA00034484"/>
    </source>
</evidence>
<dbReference type="GO" id="GO:0031410">
    <property type="term" value="C:cytoplasmic vesicle"/>
    <property type="evidence" value="ECO:0007669"/>
    <property type="project" value="UniProtKB-SubCell"/>
</dbReference>
<sequence length="114" mass="11936">MLCSVTHVLVLILTRKEFCADATGGGGIVECWGALAQLGSCTSEIFLFLVNGNSYIGPECCRAIRGATLHCWPAMLASVGFTAEQADVLRGFCEGEEAADGNNDDAPPPAGKQQ</sequence>
<keyword evidence="4 9" id="KW-0732">Signal</keyword>
<comment type="subcellular location">
    <subcellularLocation>
        <location evidence="1">Cytoplasmic vesicle</location>
    </subcellularLocation>
    <subcellularLocation>
        <location evidence="2">Secreted</location>
    </subcellularLocation>
</comment>
<dbReference type="GO" id="GO:0009567">
    <property type="term" value="P:double fertilization forming a zygote and endosperm"/>
    <property type="evidence" value="ECO:0007669"/>
    <property type="project" value="InterPro"/>
</dbReference>
<keyword evidence="5" id="KW-0278">Fertilization</keyword>
<evidence type="ECO:0000313" key="12">
    <source>
        <dbReference type="Proteomes" id="UP001054889"/>
    </source>
</evidence>
<proteinExistence type="inferred from homology"/>
<feature type="signal peptide" evidence="9">
    <location>
        <begin position="1"/>
        <end position="19"/>
    </location>
</feature>
<feature type="domain" description="Prolamin-like" evidence="10">
    <location>
        <begin position="30"/>
        <end position="93"/>
    </location>
</feature>
<dbReference type="GO" id="GO:0005576">
    <property type="term" value="C:extracellular region"/>
    <property type="evidence" value="ECO:0007669"/>
    <property type="project" value="UniProtKB-SubCell"/>
</dbReference>
<dbReference type="Pfam" id="PF05617">
    <property type="entry name" value="Prolamin_like"/>
    <property type="match status" value="1"/>
</dbReference>
<evidence type="ECO:0000256" key="6">
    <source>
        <dbReference type="ARBA" id="ARBA00023329"/>
    </source>
</evidence>
<keyword evidence="3" id="KW-0964">Secreted</keyword>
<dbReference type="InterPro" id="IPR044711">
    <property type="entry name" value="EC11-15"/>
</dbReference>
<keyword evidence="6" id="KW-0968">Cytoplasmic vesicle</keyword>
<evidence type="ECO:0000256" key="7">
    <source>
        <dbReference type="ARBA" id="ARBA00034457"/>
    </source>
</evidence>
<evidence type="ECO:0000256" key="1">
    <source>
        <dbReference type="ARBA" id="ARBA00004541"/>
    </source>
</evidence>
<evidence type="ECO:0000256" key="2">
    <source>
        <dbReference type="ARBA" id="ARBA00004613"/>
    </source>
</evidence>
<gene>
    <name evidence="11" type="primary">gb00433</name>
    <name evidence="11" type="ORF">PR202_gb00433</name>
</gene>
<dbReference type="AlphaFoldDB" id="A0AAV5DT26"/>
<evidence type="ECO:0000256" key="4">
    <source>
        <dbReference type="ARBA" id="ARBA00022729"/>
    </source>
</evidence>
<protein>
    <recommendedName>
        <fullName evidence="10">Prolamin-like domain-containing protein</fullName>
    </recommendedName>
</protein>
<keyword evidence="12" id="KW-1185">Reference proteome</keyword>
<evidence type="ECO:0000313" key="11">
    <source>
        <dbReference type="EMBL" id="GJN13698.1"/>
    </source>
</evidence>
<dbReference type="Proteomes" id="UP001054889">
    <property type="component" value="Unassembled WGS sequence"/>
</dbReference>
<dbReference type="PANTHER" id="PTHR35293:SF12">
    <property type="entry name" value="EXPRESSED PROTEIN"/>
    <property type="match status" value="1"/>
</dbReference>
<evidence type="ECO:0000256" key="9">
    <source>
        <dbReference type="SAM" id="SignalP"/>
    </source>
</evidence>
<organism evidence="11 12">
    <name type="scientific">Eleusine coracana subsp. coracana</name>
    <dbReference type="NCBI Taxonomy" id="191504"/>
    <lineage>
        <taxon>Eukaryota</taxon>
        <taxon>Viridiplantae</taxon>
        <taxon>Streptophyta</taxon>
        <taxon>Embryophyta</taxon>
        <taxon>Tracheophyta</taxon>
        <taxon>Spermatophyta</taxon>
        <taxon>Magnoliopsida</taxon>
        <taxon>Liliopsida</taxon>
        <taxon>Poales</taxon>
        <taxon>Poaceae</taxon>
        <taxon>PACMAD clade</taxon>
        <taxon>Chloridoideae</taxon>
        <taxon>Cynodonteae</taxon>
        <taxon>Eleusininae</taxon>
        <taxon>Eleusine</taxon>
    </lineage>
</organism>